<feature type="non-terminal residue" evidence="1">
    <location>
        <position position="1"/>
    </location>
</feature>
<sequence length="219" mass="24521">SLKLTHTITLDNNHTEVHKWSRKVNNVMPATSPTAVRPSKYTLNKDRQGASTASTTTNRSTSKMYGAMTITVQEQIQNLQNSSEAKKKNLPQRPITPYGSHSKNVIEGNKAVSKKIIRREESPPASPRSRPVTPHDVQQRRPITPSTSKEKRPTSGILKKKLPTPQDTTQKSPATVSAHTSSHQATAHRRSHERVVVSPDKSLLEENRKLKRQLADYEE</sequence>
<dbReference type="EMBL" id="CAJVPU010019697">
    <property type="protein sequence ID" value="CAG8673045.1"/>
    <property type="molecule type" value="Genomic_DNA"/>
</dbReference>
<name>A0ACA9NSR4_9GLOM</name>
<accession>A0ACA9NSR4</accession>
<gene>
    <name evidence="1" type="ORF">DHETER_LOCUS10271</name>
</gene>
<feature type="non-terminal residue" evidence="1">
    <location>
        <position position="219"/>
    </location>
</feature>
<dbReference type="Proteomes" id="UP000789702">
    <property type="component" value="Unassembled WGS sequence"/>
</dbReference>
<keyword evidence="2" id="KW-1185">Reference proteome</keyword>
<evidence type="ECO:0000313" key="1">
    <source>
        <dbReference type="EMBL" id="CAG8673045.1"/>
    </source>
</evidence>
<organism evidence="1 2">
    <name type="scientific">Dentiscutata heterogama</name>
    <dbReference type="NCBI Taxonomy" id="1316150"/>
    <lineage>
        <taxon>Eukaryota</taxon>
        <taxon>Fungi</taxon>
        <taxon>Fungi incertae sedis</taxon>
        <taxon>Mucoromycota</taxon>
        <taxon>Glomeromycotina</taxon>
        <taxon>Glomeromycetes</taxon>
        <taxon>Diversisporales</taxon>
        <taxon>Gigasporaceae</taxon>
        <taxon>Dentiscutata</taxon>
    </lineage>
</organism>
<evidence type="ECO:0000313" key="2">
    <source>
        <dbReference type="Proteomes" id="UP000789702"/>
    </source>
</evidence>
<proteinExistence type="predicted"/>
<comment type="caution">
    <text evidence="1">The sequence shown here is derived from an EMBL/GenBank/DDBJ whole genome shotgun (WGS) entry which is preliminary data.</text>
</comment>
<protein>
    <submittedName>
        <fullName evidence="1">7536_t:CDS:1</fullName>
    </submittedName>
</protein>
<reference evidence="1" key="1">
    <citation type="submission" date="2021-06" db="EMBL/GenBank/DDBJ databases">
        <authorList>
            <person name="Kallberg Y."/>
            <person name="Tangrot J."/>
            <person name="Rosling A."/>
        </authorList>
    </citation>
    <scope>NUCLEOTIDE SEQUENCE</scope>
    <source>
        <strain evidence="1">IL203A</strain>
    </source>
</reference>